<keyword evidence="3" id="KW-1003">Cell membrane</keyword>
<reference evidence="8 9" key="1">
    <citation type="journal article" date="2020" name="BMC Genomics">
        <title>Intraspecific diversification of the crop wild relative Brassica cretica Lam. using demographic model selection.</title>
        <authorList>
            <person name="Kioukis A."/>
            <person name="Michalopoulou V.A."/>
            <person name="Briers L."/>
            <person name="Pirintsos S."/>
            <person name="Studholme D.J."/>
            <person name="Pavlidis P."/>
            <person name="Sarris P.F."/>
        </authorList>
    </citation>
    <scope>NUCLEOTIDE SEQUENCE [LARGE SCALE GENOMIC DNA]</scope>
    <source>
        <strain evidence="9">cv. PFS-1207/04</strain>
    </source>
</reference>
<dbReference type="SMART" id="SM00516">
    <property type="entry name" value="SEC14"/>
    <property type="match status" value="1"/>
</dbReference>
<evidence type="ECO:0000256" key="2">
    <source>
        <dbReference type="ARBA" id="ARBA00004395"/>
    </source>
</evidence>
<sequence length="258" mass="28532">MSHSSSINLLHYHYLPPCLKHSSFRFCLTAPSSSRWSSPDDDICSIMAMPTTTLPGSMSPFNVPHSVDFNFNELDQVTMYYPQGYHGVDKDGRPIYIERLGKAHPGKLMDVTTIDRYLKYHVQEFEKALQQKLPACSIAAKRRVTTTTTILDADGLCKGPKFPVKECCSAFLDFACPYTEQLNDLSNDCATTMFSYINLYGKYPPGLFANQCKGGKEGLECPAMSPASAADVNAAINTASSPLWLTIFAALLVFVKLL</sequence>
<dbReference type="CDD" id="cd00170">
    <property type="entry name" value="SEC14"/>
    <property type="match status" value="1"/>
</dbReference>
<gene>
    <name evidence="8" type="ORF">DY000_02001270</name>
</gene>
<feature type="domain" description="CRAL-TRIO" evidence="7">
    <location>
        <begin position="73"/>
        <end position="205"/>
    </location>
</feature>
<dbReference type="PROSITE" id="PS50191">
    <property type="entry name" value="CRAL_TRIO"/>
    <property type="match status" value="1"/>
</dbReference>
<evidence type="ECO:0000256" key="4">
    <source>
        <dbReference type="ARBA" id="ARBA00022927"/>
    </source>
</evidence>
<dbReference type="InterPro" id="IPR058888">
    <property type="entry name" value="LLG1-like"/>
</dbReference>
<evidence type="ECO:0000313" key="8">
    <source>
        <dbReference type="EMBL" id="KAF3542663.1"/>
    </source>
</evidence>
<dbReference type="Gene3D" id="3.40.525.10">
    <property type="entry name" value="CRAL-TRIO lipid binding domain"/>
    <property type="match status" value="1"/>
</dbReference>
<accession>A0ABQ7BTI2</accession>
<proteinExistence type="inferred from homology"/>
<keyword evidence="9" id="KW-1185">Reference proteome</keyword>
<evidence type="ECO:0000256" key="6">
    <source>
        <dbReference type="ARBA" id="ARBA00038020"/>
    </source>
</evidence>
<dbReference type="InterPro" id="IPR036865">
    <property type="entry name" value="CRAL-TRIO_dom_sf"/>
</dbReference>
<keyword evidence="4" id="KW-0813">Transport</keyword>
<dbReference type="InterPro" id="IPR001251">
    <property type="entry name" value="CRAL-TRIO_dom"/>
</dbReference>
<dbReference type="EMBL" id="QGKV02000832">
    <property type="protein sequence ID" value="KAF3542663.1"/>
    <property type="molecule type" value="Genomic_DNA"/>
</dbReference>
<evidence type="ECO:0000256" key="5">
    <source>
        <dbReference type="ARBA" id="ARBA00023034"/>
    </source>
</evidence>
<keyword evidence="3" id="KW-0472">Membrane</keyword>
<evidence type="ECO:0000259" key="7">
    <source>
        <dbReference type="PROSITE" id="PS50191"/>
    </source>
</evidence>
<organism evidence="8 9">
    <name type="scientific">Brassica cretica</name>
    <name type="common">Mustard</name>
    <dbReference type="NCBI Taxonomy" id="69181"/>
    <lineage>
        <taxon>Eukaryota</taxon>
        <taxon>Viridiplantae</taxon>
        <taxon>Streptophyta</taxon>
        <taxon>Embryophyta</taxon>
        <taxon>Tracheophyta</taxon>
        <taxon>Spermatophyta</taxon>
        <taxon>Magnoliopsida</taxon>
        <taxon>eudicotyledons</taxon>
        <taxon>Gunneridae</taxon>
        <taxon>Pentapetalae</taxon>
        <taxon>rosids</taxon>
        <taxon>malvids</taxon>
        <taxon>Brassicales</taxon>
        <taxon>Brassicaceae</taxon>
        <taxon>Brassiceae</taxon>
        <taxon>Brassica</taxon>
    </lineage>
</organism>
<keyword evidence="4" id="KW-0653">Protein transport</keyword>
<evidence type="ECO:0000256" key="3">
    <source>
        <dbReference type="ARBA" id="ARBA00022475"/>
    </source>
</evidence>
<dbReference type="SUPFAM" id="SSF52087">
    <property type="entry name" value="CRAL/TRIO domain"/>
    <property type="match status" value="1"/>
</dbReference>
<evidence type="ECO:0000313" key="9">
    <source>
        <dbReference type="Proteomes" id="UP000266723"/>
    </source>
</evidence>
<name>A0ABQ7BTI2_BRACR</name>
<dbReference type="Pfam" id="PF26578">
    <property type="entry name" value="LLG1"/>
    <property type="match status" value="1"/>
</dbReference>
<comment type="subcellular location">
    <subcellularLocation>
        <location evidence="1">Cell membrane</location>
        <topology evidence="1">Peripheral membrane protein</topology>
    </subcellularLocation>
    <subcellularLocation>
        <location evidence="2">Golgi apparatus membrane</location>
        <topology evidence="2">Peripheral membrane protein</topology>
    </subcellularLocation>
</comment>
<protein>
    <recommendedName>
        <fullName evidence="7">CRAL-TRIO domain-containing protein</fullName>
    </recommendedName>
</protein>
<evidence type="ECO:0000256" key="1">
    <source>
        <dbReference type="ARBA" id="ARBA00004202"/>
    </source>
</evidence>
<dbReference type="InterPro" id="IPR051026">
    <property type="entry name" value="PI/PC_transfer"/>
</dbReference>
<comment type="similarity">
    <text evidence="6">Belongs to the SFH family.</text>
</comment>
<keyword evidence="5" id="KW-0333">Golgi apparatus</keyword>
<dbReference type="PANTHER" id="PTHR45657">
    <property type="entry name" value="CRAL-TRIO DOMAIN-CONTAINING PROTEIN YKL091C-RELATED"/>
    <property type="match status" value="1"/>
</dbReference>
<dbReference type="Proteomes" id="UP000266723">
    <property type="component" value="Unassembled WGS sequence"/>
</dbReference>
<comment type="caution">
    <text evidence="8">The sequence shown here is derived from an EMBL/GenBank/DDBJ whole genome shotgun (WGS) entry which is preliminary data.</text>
</comment>
<dbReference type="PANTHER" id="PTHR45657:SF49">
    <property type="entry name" value="CRAL-TRIO DOMAIN-CONTAINING PROTEIN"/>
    <property type="match status" value="1"/>
</dbReference>